<reference evidence="1 2" key="1">
    <citation type="submission" date="2020-11" db="EMBL/GenBank/DDBJ databases">
        <title>Description of Pontivivens ytuae sp. nov. isolated from deep sea sediment of Mariana Trench.</title>
        <authorList>
            <person name="Wang Z."/>
            <person name="Sun Q.-L."/>
            <person name="Xu X.-D."/>
            <person name="Tang Y.-Z."/>
            <person name="Zhang J."/>
        </authorList>
    </citation>
    <scope>NUCLEOTIDE SEQUENCE [LARGE SCALE GENOMIC DNA]</scope>
    <source>
        <strain evidence="1 2">MT2928</strain>
    </source>
</reference>
<name>A0A7S9LP46_9RHOB</name>
<accession>A0A7S9LP46</accession>
<dbReference type="Pfam" id="PF09898">
    <property type="entry name" value="DUF2125"/>
    <property type="match status" value="1"/>
</dbReference>
<keyword evidence="2" id="KW-1185">Reference proteome</keyword>
<evidence type="ECO:0000313" key="2">
    <source>
        <dbReference type="Proteomes" id="UP000594800"/>
    </source>
</evidence>
<gene>
    <name evidence="1" type="ORF">I0K15_12570</name>
</gene>
<evidence type="ECO:0000313" key="1">
    <source>
        <dbReference type="EMBL" id="QPH52644.1"/>
    </source>
</evidence>
<protein>
    <submittedName>
        <fullName evidence="1">DUF2125 domain-containing protein</fullName>
    </submittedName>
</protein>
<proteinExistence type="predicted"/>
<dbReference type="InterPro" id="IPR018666">
    <property type="entry name" value="DUF2125"/>
</dbReference>
<dbReference type="RefSeq" id="WP_196101855.1">
    <property type="nucleotide sequence ID" value="NZ_CP064942.1"/>
</dbReference>
<sequence length="336" mass="36174">MQMRALIIVIVIAALGWSGYWWVSADLRRDAVETWFAARAAEGWVAEYDDLTITGFPNRIDTILTGVELADPQSGWSWSGPRFEMLTLSYRPFELILAWPGVHTVATPFERLAVQGEVLRASAAVTADGSFTLSRSRIEGQEVSVESTQGWTAAIAQVAAATDTAEPMDGTTHRLGLSLTEMTLSDDLRGRIDPGDILPPIFDVVHLDAVATFDAALSLTALEQDLPDVVALDVADASATWGALDLRALGEVTADPQGLAEGEMTIRARNWEEMIQLGVANGAIPEGNAQAVVFGLRLLARTSGDPSSLSAPLQFRDGLTRLGPIILGPSPRLQRR</sequence>
<dbReference type="AlphaFoldDB" id="A0A7S9LP46"/>
<dbReference type="KEGG" id="poz:I0K15_12570"/>
<dbReference type="EMBL" id="CP064942">
    <property type="protein sequence ID" value="QPH52644.1"/>
    <property type="molecule type" value="Genomic_DNA"/>
</dbReference>
<dbReference type="Proteomes" id="UP000594800">
    <property type="component" value="Chromosome"/>
</dbReference>
<organism evidence="1 2">
    <name type="scientific">Pontivivens ytuae</name>
    <dbReference type="NCBI Taxonomy" id="2789856"/>
    <lineage>
        <taxon>Bacteria</taxon>
        <taxon>Pseudomonadati</taxon>
        <taxon>Pseudomonadota</taxon>
        <taxon>Alphaproteobacteria</taxon>
        <taxon>Rhodobacterales</taxon>
        <taxon>Paracoccaceae</taxon>
        <taxon>Pontivivens</taxon>
    </lineage>
</organism>